<dbReference type="OMA" id="HEHILFK"/>
<feature type="compositionally biased region" description="Basic and acidic residues" evidence="1">
    <location>
        <begin position="187"/>
        <end position="206"/>
    </location>
</feature>
<dbReference type="Proteomes" id="UP000054558">
    <property type="component" value="Unassembled WGS sequence"/>
</dbReference>
<feature type="region of interest" description="Disordered" evidence="1">
    <location>
        <begin position="171"/>
        <end position="306"/>
    </location>
</feature>
<feature type="compositionally biased region" description="Low complexity" evidence="1">
    <location>
        <begin position="177"/>
        <end position="186"/>
    </location>
</feature>
<gene>
    <name evidence="2" type="ORF">KFL_000040180</name>
</gene>
<feature type="compositionally biased region" description="Polar residues" evidence="1">
    <location>
        <begin position="586"/>
        <end position="595"/>
    </location>
</feature>
<feature type="compositionally biased region" description="Basic and acidic residues" evidence="1">
    <location>
        <begin position="94"/>
        <end position="113"/>
    </location>
</feature>
<feature type="region of interest" description="Disordered" evidence="1">
    <location>
        <begin position="752"/>
        <end position="816"/>
    </location>
</feature>
<feature type="compositionally biased region" description="Basic and acidic residues" evidence="1">
    <location>
        <begin position="265"/>
        <end position="290"/>
    </location>
</feature>
<dbReference type="EMBL" id="DF236953">
    <property type="protein sequence ID" value="GAQ77816.1"/>
    <property type="molecule type" value="Genomic_DNA"/>
</dbReference>
<feature type="compositionally biased region" description="Basic and acidic residues" evidence="1">
    <location>
        <begin position="137"/>
        <end position="149"/>
    </location>
</feature>
<evidence type="ECO:0000313" key="3">
    <source>
        <dbReference type="Proteomes" id="UP000054558"/>
    </source>
</evidence>
<feature type="compositionally biased region" description="Basic and acidic residues" evidence="1">
    <location>
        <begin position="676"/>
        <end position="691"/>
    </location>
</feature>
<keyword evidence="3" id="KW-1185">Reference proteome</keyword>
<accession>A0A1Y1HMI3</accession>
<feature type="compositionally biased region" description="Basic and acidic residues" evidence="1">
    <location>
        <begin position="784"/>
        <end position="796"/>
    </location>
</feature>
<feature type="compositionally biased region" description="Basic and acidic residues" evidence="1">
    <location>
        <begin position="541"/>
        <end position="550"/>
    </location>
</feature>
<feature type="compositionally biased region" description="Polar residues" evidence="1">
    <location>
        <begin position="74"/>
        <end position="83"/>
    </location>
</feature>
<feature type="region of interest" description="Disordered" evidence="1">
    <location>
        <begin position="382"/>
        <end position="405"/>
    </location>
</feature>
<protein>
    <submittedName>
        <fullName evidence="2">Uncharacterized protein</fullName>
    </submittedName>
</protein>
<sequence length="1121" mass="121583">MMEARGRSRTPSRLGSGTQLGEQLFAQKIEQKLQKHNLLLEARLQLHRNSSGGPSQPQSAQHSHGTNTPGGGENESTQGQSRRIGSKGGGSASDRSESARRKERPNSAREERWNAAVSSQKGARATSTGHVSAAKGTRQDRSRERERVIEYSGQVKSGRSVAGMYDPKYVSSDVIQSARAGRSRTASRIEDRGFEIGGRSEREEHPPWLFADSGPSRRSSDRSRVSEGRTSEREGLDRVSSSGGKSQRGTPQDGVSMNQLSGNGHDQRVRTERNGLKNDTDVRRTSEARKGKPIRTLRGQGNLDDLPAAAFTSSESRSSRVPSAQEEIEVLHERIASGTAGPSGRPFSGSLPDEVAQRETDLYQQLYQPLANSLSLRRRQIGSSFGSSDGRSSEPSVSLSRTNSSRLEELLMRVEKDGLQPTGSNHETTRLSTAQGLEGLDSPQGGLLGERRSRPHEEAPGLRAQQTFSYVKNPGGSLSISGGGSFSTGALLSVPAGGGLASLLNGGFLAEGLGPVSSQTPEGSGAVDSVRKPLSAAETVPTRERQERSEGAGSTKSKMDGRDQGFGASTSDGFSRSGSDRFADTGNVSQSGTNQRRPSSAASSRERHVSVPERPASASDAHRPGSRSDPTRGSHVAPSERERPSSDGRARLERSASVKSVLSRSGSMSHVASSGRDARPSDGQPRLERSASGRNLGRSSSKSGVFRIASPLSAPESGTPSAESSALQIGLDTGLSSGASEEVLTLAQERAKLAGGIPRPDRPPAYVRSAGLERARSVSPGGRRKFEDRFEEESKERRRRQQALAQERQEEREQRELAECTFAPVISKTSQEMFDSGSRADFLERVRAWKARRDARLREEKERRARRELKECTFQPAVTRYESPLRERPPPSEHGASARGSFWRSEWDGLPARAPDWEGSLRDGASYYALELQKQGTLHTARERSTSAPPLRPWSALARPEPRNLGMRFDYGLSRFGFEPDRPAAASALRSLGFSPAATLSRPASAARLGESARLGTVNGEVRANLNGEINGSEGHDADVADAYSTASQRALTEWEARHYERMTSARRHSTDLRRLLNQINGSSWRYHLTRPVEPNLSDRAHVKVKALEMPISPYTAHPIN</sequence>
<name>A0A1Y1HMI3_KLENI</name>
<feature type="region of interest" description="Disordered" evidence="1">
    <location>
        <begin position="938"/>
        <end position="957"/>
    </location>
</feature>
<proteinExistence type="predicted"/>
<feature type="compositionally biased region" description="Polar residues" evidence="1">
    <location>
        <begin position="116"/>
        <end position="130"/>
    </location>
</feature>
<feature type="compositionally biased region" description="Polar residues" evidence="1">
    <location>
        <begin position="657"/>
        <end position="672"/>
    </location>
</feature>
<evidence type="ECO:0000313" key="2">
    <source>
        <dbReference type="EMBL" id="GAQ77816.1"/>
    </source>
</evidence>
<feature type="compositionally biased region" description="Low complexity" evidence="1">
    <location>
        <begin position="50"/>
        <end position="65"/>
    </location>
</feature>
<feature type="region of interest" description="Disordered" evidence="1">
    <location>
        <begin position="515"/>
        <end position="727"/>
    </location>
</feature>
<evidence type="ECO:0000256" key="1">
    <source>
        <dbReference type="SAM" id="MobiDB-lite"/>
    </source>
</evidence>
<feature type="compositionally biased region" description="Basic and acidic residues" evidence="1">
    <location>
        <begin position="218"/>
        <end position="237"/>
    </location>
</feature>
<feature type="compositionally biased region" description="Basic and acidic residues" evidence="1">
    <location>
        <begin position="449"/>
        <end position="460"/>
    </location>
</feature>
<feature type="compositionally biased region" description="Polar residues" evidence="1">
    <location>
        <begin position="716"/>
        <end position="727"/>
    </location>
</feature>
<feature type="compositionally biased region" description="Polar residues" evidence="1">
    <location>
        <begin position="421"/>
        <end position="435"/>
    </location>
</feature>
<feature type="compositionally biased region" description="Basic and acidic residues" evidence="1">
    <location>
        <begin position="638"/>
        <end position="656"/>
    </location>
</feature>
<feature type="compositionally biased region" description="Polar residues" evidence="1">
    <location>
        <begin position="567"/>
        <end position="577"/>
    </location>
</feature>
<organism evidence="2 3">
    <name type="scientific">Klebsormidium nitens</name>
    <name type="common">Green alga</name>
    <name type="synonym">Ulothrix nitens</name>
    <dbReference type="NCBI Taxonomy" id="105231"/>
    <lineage>
        <taxon>Eukaryota</taxon>
        <taxon>Viridiplantae</taxon>
        <taxon>Streptophyta</taxon>
        <taxon>Klebsormidiophyceae</taxon>
        <taxon>Klebsormidiales</taxon>
        <taxon>Klebsormidiaceae</taxon>
        <taxon>Klebsormidium</taxon>
    </lineage>
</organism>
<feature type="compositionally biased region" description="Low complexity" evidence="1">
    <location>
        <begin position="382"/>
        <end position="398"/>
    </location>
</feature>
<feature type="region of interest" description="Disordered" evidence="1">
    <location>
        <begin position="417"/>
        <end position="461"/>
    </location>
</feature>
<feature type="region of interest" description="Disordered" evidence="1">
    <location>
        <begin position="44"/>
        <end position="152"/>
    </location>
</feature>
<dbReference type="AlphaFoldDB" id="A0A1Y1HMI3"/>
<feature type="compositionally biased region" description="Polar residues" evidence="1">
    <location>
        <begin position="239"/>
        <end position="264"/>
    </location>
</feature>
<reference evidence="2 3" key="1">
    <citation type="journal article" date="2014" name="Nat. Commun.">
        <title>Klebsormidium flaccidum genome reveals primary factors for plant terrestrial adaptation.</title>
        <authorList>
            <person name="Hori K."/>
            <person name="Maruyama F."/>
            <person name="Fujisawa T."/>
            <person name="Togashi T."/>
            <person name="Yamamoto N."/>
            <person name="Seo M."/>
            <person name="Sato S."/>
            <person name="Yamada T."/>
            <person name="Mori H."/>
            <person name="Tajima N."/>
            <person name="Moriyama T."/>
            <person name="Ikeuchi M."/>
            <person name="Watanabe M."/>
            <person name="Wada H."/>
            <person name="Kobayashi K."/>
            <person name="Saito M."/>
            <person name="Masuda T."/>
            <person name="Sasaki-Sekimoto Y."/>
            <person name="Mashiguchi K."/>
            <person name="Awai K."/>
            <person name="Shimojima M."/>
            <person name="Masuda S."/>
            <person name="Iwai M."/>
            <person name="Nobusawa T."/>
            <person name="Narise T."/>
            <person name="Kondo S."/>
            <person name="Saito H."/>
            <person name="Sato R."/>
            <person name="Murakawa M."/>
            <person name="Ihara Y."/>
            <person name="Oshima-Yamada Y."/>
            <person name="Ohtaka K."/>
            <person name="Satoh M."/>
            <person name="Sonobe K."/>
            <person name="Ishii M."/>
            <person name="Ohtani R."/>
            <person name="Kanamori-Sato M."/>
            <person name="Honoki R."/>
            <person name="Miyazaki D."/>
            <person name="Mochizuki H."/>
            <person name="Umetsu J."/>
            <person name="Higashi K."/>
            <person name="Shibata D."/>
            <person name="Kamiya Y."/>
            <person name="Sato N."/>
            <person name="Nakamura Y."/>
            <person name="Tabata S."/>
            <person name="Ida S."/>
            <person name="Kurokawa K."/>
            <person name="Ohta H."/>
        </authorList>
    </citation>
    <scope>NUCLEOTIDE SEQUENCE [LARGE SCALE GENOMIC DNA]</scope>
    <source>
        <strain evidence="2 3">NIES-2285</strain>
    </source>
</reference>
<feature type="compositionally biased region" description="Basic and acidic residues" evidence="1">
    <location>
        <begin position="807"/>
        <end position="816"/>
    </location>
</feature>